<comment type="caution">
    <text evidence="9">The sequence shown here is derived from an EMBL/GenBank/DDBJ whole genome shotgun (WGS) entry which is preliminary data.</text>
</comment>
<keyword evidence="10" id="KW-1185">Reference proteome</keyword>
<dbReference type="AlphaFoldDB" id="K1VKL2"/>
<dbReference type="InParanoid" id="K1VKL2"/>
<evidence type="ECO:0000256" key="4">
    <source>
        <dbReference type="ARBA" id="ARBA00022692"/>
    </source>
</evidence>
<protein>
    <recommendedName>
        <fullName evidence="8">Dolichyl-diphosphooligosaccharide--protein glycosyltransferase subunit OST2</fullName>
        <shortName evidence="8">Oligosaccharyl transferase subunit OST2</shortName>
    </recommendedName>
</protein>
<dbReference type="PANTHER" id="PTHR10705:SF0">
    <property type="entry name" value="DOLICHYL-DIPHOSPHOOLIGOSACCHARIDE--PROTEIN GLYCOSYLTRANSFERASE SUBUNIT DAD1"/>
    <property type="match status" value="1"/>
</dbReference>
<feature type="transmembrane region" description="Helical" evidence="8">
    <location>
        <begin position="37"/>
        <end position="58"/>
    </location>
</feature>
<evidence type="ECO:0000256" key="2">
    <source>
        <dbReference type="ARBA" id="ARBA00004922"/>
    </source>
</evidence>
<name>K1VKL2_TRIAC</name>
<dbReference type="GO" id="GO:0006487">
    <property type="term" value="P:protein N-linked glycosylation"/>
    <property type="evidence" value="ECO:0007669"/>
    <property type="project" value="TreeGrafter"/>
</dbReference>
<dbReference type="eggNOG" id="KOG1746">
    <property type="taxonomic scope" value="Eukaryota"/>
</dbReference>
<gene>
    <name evidence="9" type="ORF">A1Q2_04379</name>
</gene>
<evidence type="ECO:0000256" key="7">
    <source>
        <dbReference type="ARBA" id="ARBA00023136"/>
    </source>
</evidence>
<comment type="pathway">
    <text evidence="2 8">Protein modification; protein glycosylation.</text>
</comment>
<evidence type="ECO:0000256" key="5">
    <source>
        <dbReference type="ARBA" id="ARBA00022824"/>
    </source>
</evidence>
<dbReference type="UniPathway" id="UPA00378"/>
<dbReference type="Proteomes" id="UP000006757">
    <property type="component" value="Unassembled WGS sequence"/>
</dbReference>
<evidence type="ECO:0000256" key="6">
    <source>
        <dbReference type="ARBA" id="ARBA00022989"/>
    </source>
</evidence>
<evidence type="ECO:0000256" key="1">
    <source>
        <dbReference type="ARBA" id="ARBA00004477"/>
    </source>
</evidence>
<dbReference type="STRING" id="1220162.K1VKL2"/>
<keyword evidence="7 8" id="KW-0472">Membrane</keyword>
<proteinExistence type="inferred from homology"/>
<evidence type="ECO:0000256" key="3">
    <source>
        <dbReference type="ARBA" id="ARBA00009386"/>
    </source>
</evidence>
<dbReference type="PANTHER" id="PTHR10705">
    <property type="entry name" value="DOLICHYL-DIPHOSPHOOLIGOSACCHARIDE--PROTEIN GLYCOSYLTRANSFERASE SUBUNIT DAD1"/>
    <property type="match status" value="1"/>
</dbReference>
<comment type="subcellular location">
    <subcellularLocation>
        <location evidence="1 8">Endoplasmic reticulum membrane</location>
        <topology evidence="1 8">Multi-pass membrane protein</topology>
    </subcellularLocation>
</comment>
<accession>K1VKL2</accession>
<organism evidence="9 10">
    <name type="scientific">Trichosporon asahii var. asahii (strain CBS 8904)</name>
    <name type="common">Yeast</name>
    <dbReference type="NCBI Taxonomy" id="1220162"/>
    <lineage>
        <taxon>Eukaryota</taxon>
        <taxon>Fungi</taxon>
        <taxon>Dikarya</taxon>
        <taxon>Basidiomycota</taxon>
        <taxon>Agaricomycotina</taxon>
        <taxon>Tremellomycetes</taxon>
        <taxon>Trichosporonales</taxon>
        <taxon>Trichosporonaceae</taxon>
        <taxon>Trichosporon</taxon>
    </lineage>
</organism>
<comment type="function">
    <text evidence="8">Subunit of the oligosaccharyl transferase (OST) complex that catalyzes the initial transfer of a defined glycan (Glc(3)Man(9)GlcNAc(2) in eukaryotes) from the lipid carrier dolichol-pyrophosphate to an asparagine residue within an Asn-X-Ser/Thr consensus motif in nascent polypeptide chains, the first step in protein N-glycosylation. N-glycosylation occurs cotranslationally and the complex associates with the Sec61 complex at the channel-forming translocon complex that mediates protein translocation across the endoplasmic reticulum (ER). All subunits are required for a maximal enzyme activity.</text>
</comment>
<evidence type="ECO:0000313" key="10">
    <source>
        <dbReference type="Proteomes" id="UP000006757"/>
    </source>
</evidence>
<dbReference type="OrthoDB" id="445566at2759"/>
<evidence type="ECO:0000256" key="8">
    <source>
        <dbReference type="RuleBase" id="RU361136"/>
    </source>
</evidence>
<sequence length="100" mass="11068">MAGSKSTPAVPSQQQISGSISTLVHNYKTTVPARVKLIDSFLLFFIVTGVTIFAYRLVVTSHPFNAFVGGRDRQVADWAEHGITSWPRLGRAWHNQQAEV</sequence>
<dbReference type="InterPro" id="IPR003038">
    <property type="entry name" value="DAD/Ost2"/>
</dbReference>
<dbReference type="HOGENOM" id="CLU_2308031_0_0_1"/>
<evidence type="ECO:0000313" key="9">
    <source>
        <dbReference type="EMBL" id="EKD01301.1"/>
    </source>
</evidence>
<dbReference type="EMBL" id="AMBO01000321">
    <property type="protein sequence ID" value="EKD01301.1"/>
    <property type="molecule type" value="Genomic_DNA"/>
</dbReference>
<dbReference type="Pfam" id="PF02109">
    <property type="entry name" value="DAD"/>
    <property type="match status" value="1"/>
</dbReference>
<keyword evidence="4 8" id="KW-0812">Transmembrane</keyword>
<comment type="similarity">
    <text evidence="3 8">Belongs to the DAD/OST2 family.</text>
</comment>
<comment type="caution">
    <text evidence="8">Lacks conserved residue(s) required for the propagation of feature annotation.</text>
</comment>
<comment type="subunit">
    <text evidence="8">Component of the oligosaccharyltransferase (OST) complex.</text>
</comment>
<reference evidence="9 10" key="1">
    <citation type="journal article" date="2012" name="Eukaryot. Cell">
        <title>Genome sequence of the Trichosporon asahii environmental strain CBS 8904.</title>
        <authorList>
            <person name="Yang R.Y."/>
            <person name="Li H.T."/>
            <person name="Zhu H."/>
            <person name="Zhou G.P."/>
            <person name="Wang M."/>
            <person name="Wang L."/>
        </authorList>
    </citation>
    <scope>NUCLEOTIDE SEQUENCE [LARGE SCALE GENOMIC DNA]</scope>
    <source>
        <strain evidence="9 10">CBS 8904</strain>
    </source>
</reference>
<keyword evidence="5 8" id="KW-0256">Endoplasmic reticulum</keyword>
<dbReference type="GO" id="GO:0008250">
    <property type="term" value="C:oligosaccharyltransferase complex"/>
    <property type="evidence" value="ECO:0007669"/>
    <property type="project" value="InterPro"/>
</dbReference>
<keyword evidence="6 8" id="KW-1133">Transmembrane helix</keyword>